<proteinExistence type="inferred from homology"/>
<comment type="cofactor">
    <cofactor evidence="1">
        <name>Mg(2+)</name>
        <dbReference type="ChEBI" id="CHEBI:18420"/>
    </cofactor>
</comment>
<dbReference type="GO" id="GO:0046872">
    <property type="term" value="F:metal ion binding"/>
    <property type="evidence" value="ECO:0007669"/>
    <property type="project" value="UniProtKB-KW"/>
</dbReference>
<evidence type="ECO:0000256" key="9">
    <source>
        <dbReference type="ARBA" id="ARBA00022842"/>
    </source>
</evidence>
<evidence type="ECO:0000313" key="19">
    <source>
        <dbReference type="Proteomes" id="UP001566132"/>
    </source>
</evidence>
<evidence type="ECO:0000256" key="14">
    <source>
        <dbReference type="ARBA" id="ARBA00023262"/>
    </source>
</evidence>
<keyword evidence="11" id="KW-0503">Monooxygenase</keyword>
<keyword evidence="9" id="KW-0460">Magnesium</keyword>
<keyword evidence="8" id="KW-0067">ATP-binding</keyword>
<dbReference type="InterPro" id="IPR000873">
    <property type="entry name" value="AMP-dep_synth/lig_dom"/>
</dbReference>
<evidence type="ECO:0000256" key="3">
    <source>
        <dbReference type="ARBA" id="ARBA00006432"/>
    </source>
</evidence>
<dbReference type="Gene3D" id="2.30.38.10">
    <property type="entry name" value="Luciferase, Domain 3"/>
    <property type="match status" value="1"/>
</dbReference>
<organism evidence="18 19">
    <name type="scientific">Hypothenemus hampei</name>
    <name type="common">Coffee berry borer</name>
    <dbReference type="NCBI Taxonomy" id="57062"/>
    <lineage>
        <taxon>Eukaryota</taxon>
        <taxon>Metazoa</taxon>
        <taxon>Ecdysozoa</taxon>
        <taxon>Arthropoda</taxon>
        <taxon>Hexapoda</taxon>
        <taxon>Insecta</taxon>
        <taxon>Pterygota</taxon>
        <taxon>Neoptera</taxon>
        <taxon>Endopterygota</taxon>
        <taxon>Coleoptera</taxon>
        <taxon>Polyphaga</taxon>
        <taxon>Cucujiformia</taxon>
        <taxon>Curculionidae</taxon>
        <taxon>Scolytinae</taxon>
        <taxon>Hypothenemus</taxon>
    </lineage>
</organism>
<dbReference type="GO" id="GO:0004497">
    <property type="term" value="F:monooxygenase activity"/>
    <property type="evidence" value="ECO:0007669"/>
    <property type="project" value="UniProtKB-KW"/>
</dbReference>
<dbReference type="GO" id="GO:0005524">
    <property type="term" value="F:ATP binding"/>
    <property type="evidence" value="ECO:0007669"/>
    <property type="project" value="UniProtKB-KW"/>
</dbReference>
<evidence type="ECO:0000256" key="2">
    <source>
        <dbReference type="ARBA" id="ARBA00004275"/>
    </source>
</evidence>
<evidence type="ECO:0000256" key="13">
    <source>
        <dbReference type="ARBA" id="ARBA00023223"/>
    </source>
</evidence>
<dbReference type="InterPro" id="IPR025110">
    <property type="entry name" value="AMP-bd_C"/>
</dbReference>
<keyword evidence="12" id="KW-0576">Peroxisome</keyword>
<comment type="catalytic activity">
    <reaction evidence="15">
        <text>firefly D-luciferin + ATP + O2 = firefly oxyluciferin + hnu + AMP + CO2 + diphosphate</text>
        <dbReference type="Rhea" id="RHEA:10732"/>
        <dbReference type="ChEBI" id="CHEBI:15379"/>
        <dbReference type="ChEBI" id="CHEBI:16526"/>
        <dbReference type="ChEBI" id="CHEBI:16792"/>
        <dbReference type="ChEBI" id="CHEBI:30212"/>
        <dbReference type="ChEBI" id="CHEBI:30616"/>
        <dbReference type="ChEBI" id="CHEBI:33019"/>
        <dbReference type="ChEBI" id="CHEBI:58038"/>
        <dbReference type="ChEBI" id="CHEBI:456215"/>
        <dbReference type="EC" id="1.13.12.7"/>
    </reaction>
</comment>
<evidence type="ECO:0000259" key="17">
    <source>
        <dbReference type="Pfam" id="PF13193"/>
    </source>
</evidence>
<evidence type="ECO:0000256" key="5">
    <source>
        <dbReference type="ARBA" id="ARBA00019043"/>
    </source>
</evidence>
<evidence type="ECO:0000259" key="16">
    <source>
        <dbReference type="Pfam" id="PF00501"/>
    </source>
</evidence>
<keyword evidence="19" id="KW-1185">Reference proteome</keyword>
<keyword evidence="6" id="KW-0479">Metal-binding</keyword>
<keyword evidence="10" id="KW-0560">Oxidoreductase</keyword>
<dbReference type="Gene3D" id="3.30.300.30">
    <property type="match status" value="1"/>
</dbReference>
<feature type="domain" description="AMP-binding enzyme C-terminal" evidence="17">
    <location>
        <begin position="462"/>
        <end position="513"/>
    </location>
</feature>
<dbReference type="InterPro" id="IPR045851">
    <property type="entry name" value="AMP-bd_C_sf"/>
</dbReference>
<dbReference type="Proteomes" id="UP001566132">
    <property type="component" value="Unassembled WGS sequence"/>
</dbReference>
<evidence type="ECO:0000256" key="12">
    <source>
        <dbReference type="ARBA" id="ARBA00023140"/>
    </source>
</evidence>
<protein>
    <recommendedName>
        <fullName evidence="5">Luciferin 4-monooxygenase</fullName>
        <ecNumber evidence="4">1.13.12.7</ecNumber>
    </recommendedName>
</protein>
<dbReference type="EC" id="1.13.12.7" evidence="4"/>
<dbReference type="EMBL" id="JBDJPC010000010">
    <property type="protein sequence ID" value="KAL1490832.1"/>
    <property type="molecule type" value="Genomic_DNA"/>
</dbReference>
<evidence type="ECO:0000256" key="1">
    <source>
        <dbReference type="ARBA" id="ARBA00001946"/>
    </source>
</evidence>
<dbReference type="PROSITE" id="PS00455">
    <property type="entry name" value="AMP_BINDING"/>
    <property type="match status" value="1"/>
</dbReference>
<dbReference type="SUPFAM" id="SSF56801">
    <property type="entry name" value="Acetyl-CoA synthetase-like"/>
    <property type="match status" value="1"/>
</dbReference>
<dbReference type="PANTHER" id="PTHR24096:SF423">
    <property type="entry name" value="GM05240P"/>
    <property type="match status" value="1"/>
</dbReference>
<feature type="domain" description="AMP-dependent synthetase/ligase" evidence="16">
    <location>
        <begin position="39"/>
        <end position="411"/>
    </location>
</feature>
<keyword evidence="7" id="KW-0547">Nucleotide-binding</keyword>
<comment type="caution">
    <text evidence="18">The sequence shown here is derived from an EMBL/GenBank/DDBJ whole genome shotgun (WGS) entry which is preliminary data.</text>
</comment>
<dbReference type="GO" id="GO:0008218">
    <property type="term" value="P:bioluminescence"/>
    <property type="evidence" value="ECO:0007669"/>
    <property type="project" value="UniProtKB-KW"/>
</dbReference>
<evidence type="ECO:0000256" key="10">
    <source>
        <dbReference type="ARBA" id="ARBA00023002"/>
    </source>
</evidence>
<evidence type="ECO:0000256" key="4">
    <source>
        <dbReference type="ARBA" id="ARBA00012532"/>
    </source>
</evidence>
<dbReference type="PANTHER" id="PTHR24096">
    <property type="entry name" value="LONG-CHAIN-FATTY-ACID--COA LIGASE"/>
    <property type="match status" value="1"/>
</dbReference>
<dbReference type="GO" id="GO:0005777">
    <property type="term" value="C:peroxisome"/>
    <property type="evidence" value="ECO:0007669"/>
    <property type="project" value="UniProtKB-SubCell"/>
</dbReference>
<dbReference type="AlphaFoldDB" id="A0ABD1EA78"/>
<evidence type="ECO:0000256" key="11">
    <source>
        <dbReference type="ARBA" id="ARBA00023033"/>
    </source>
</evidence>
<keyword evidence="13" id="KW-0455">Luminescence</keyword>
<reference evidence="18 19" key="1">
    <citation type="submission" date="2024-05" db="EMBL/GenBank/DDBJ databases">
        <title>Genetic variation in Jamaican populations of the coffee berry borer (Hypothenemus hampei).</title>
        <authorList>
            <person name="Errbii M."/>
            <person name="Myrie A."/>
        </authorList>
    </citation>
    <scope>NUCLEOTIDE SEQUENCE [LARGE SCALE GENOMIC DNA]</scope>
    <source>
        <strain evidence="18">JA-Hopewell-2020-01-JO</strain>
        <tissue evidence="18">Whole body</tissue>
    </source>
</reference>
<dbReference type="Pfam" id="PF00501">
    <property type="entry name" value="AMP-binding"/>
    <property type="match status" value="1"/>
</dbReference>
<sequence>MPQFYEDDIHVIHGPPTTRPLSYESLGVEILETLQKLSENAIAMIDIFTEQKITYSELLQKSINLAVALEMLNCTGQDTVLSISSENSLHFFVPVLASLFNLSIMAPINHMYTIYEMEHVLNISRPKVVFCSRELLGKFQYLKKKLEFIEYIIVLESSTTATAVENMDELINRVLQGRKITAKQFRAANGMADKLIALILCSSGTTGLPKGVAVSHLGIQVNLNRFNDQQYEEIQSEQRKITQQNVLGLIPFFHAYGCLLTLSNLVKGNVIVCMKKFEEDIFLRAIQNYKIEVLFLAPPLVVFLAKSDKVLQYDLSGVKSILCGAAPLSKGTEEEAIRRLKNAKFRQGYGLTEMTLVVTMFKVDEYRPGSCGKMAAACSGKVMDMETGRSLKPNQPGELCFSGPGVMIGYYKNQKATEESFTPNGWLRTGDIGYYDNDGYFFIVDRLKELIKFKGFQIAPAELEALLIKNPKINDVGVVGLPDESVGERPMAFVVKQPNANISEQEIQKYVADFGIFEELEENRENVTPQPKRKIKKMAKKLKKDVRRIKKEIKVQLAVVAGKPIKFKWTVSADDMHEVILTNTTK</sequence>
<dbReference type="Pfam" id="PF13193">
    <property type="entry name" value="AMP-binding_C"/>
    <property type="match status" value="1"/>
</dbReference>
<keyword evidence="14" id="KW-0599">Photoprotein</keyword>
<evidence type="ECO:0000313" key="18">
    <source>
        <dbReference type="EMBL" id="KAL1490832.1"/>
    </source>
</evidence>
<comment type="subcellular location">
    <subcellularLocation>
        <location evidence="2">Peroxisome</location>
    </subcellularLocation>
</comment>
<accession>A0ABD1EA78</accession>
<evidence type="ECO:0000256" key="6">
    <source>
        <dbReference type="ARBA" id="ARBA00022723"/>
    </source>
</evidence>
<comment type="similarity">
    <text evidence="3">Belongs to the ATP-dependent AMP-binding enzyme family.</text>
</comment>
<evidence type="ECO:0000256" key="15">
    <source>
        <dbReference type="ARBA" id="ARBA00048497"/>
    </source>
</evidence>
<evidence type="ECO:0000256" key="8">
    <source>
        <dbReference type="ARBA" id="ARBA00022840"/>
    </source>
</evidence>
<name>A0ABD1EA78_HYPHA</name>
<dbReference type="Gene3D" id="3.40.50.980">
    <property type="match status" value="2"/>
</dbReference>
<evidence type="ECO:0000256" key="7">
    <source>
        <dbReference type="ARBA" id="ARBA00022741"/>
    </source>
</evidence>
<gene>
    <name evidence="18" type="ORF">ABEB36_013459</name>
</gene>
<dbReference type="InterPro" id="IPR020845">
    <property type="entry name" value="AMP-binding_CS"/>
</dbReference>